<protein>
    <recommendedName>
        <fullName evidence="4">Fructose-2,6-bisphosphatase TIGAR</fullName>
    </recommendedName>
    <alternativeName>
        <fullName evidence="5">TP53-induced glycolysis and apoptosis regulator</fullName>
    </alternativeName>
</protein>
<dbReference type="InterPro" id="IPR013078">
    <property type="entry name" value="His_Pase_superF_clade-1"/>
</dbReference>
<evidence type="ECO:0000313" key="7">
    <source>
        <dbReference type="Proteomes" id="UP001642540"/>
    </source>
</evidence>
<dbReference type="EMBL" id="CAXLJM020000028">
    <property type="protein sequence ID" value="CAL8097068.1"/>
    <property type="molecule type" value="Genomic_DNA"/>
</dbReference>
<dbReference type="SMART" id="SM00855">
    <property type="entry name" value="PGAM"/>
    <property type="match status" value="1"/>
</dbReference>
<dbReference type="PANTHER" id="PTHR46517:SF1">
    <property type="entry name" value="FRUCTOSE-2,6-BISPHOSPHATASE TIGAR"/>
    <property type="match status" value="1"/>
</dbReference>
<keyword evidence="2" id="KW-0378">Hydrolase</keyword>
<evidence type="ECO:0000256" key="3">
    <source>
        <dbReference type="ARBA" id="ARBA00038362"/>
    </source>
</evidence>
<dbReference type="InterPro" id="IPR051695">
    <property type="entry name" value="Phosphoglycerate_Mutase"/>
</dbReference>
<dbReference type="InterPro" id="IPR029033">
    <property type="entry name" value="His_PPase_superfam"/>
</dbReference>
<evidence type="ECO:0000256" key="2">
    <source>
        <dbReference type="ARBA" id="ARBA00022801"/>
    </source>
</evidence>
<comment type="similarity">
    <text evidence="3">Belongs to the phosphoglycerate mutase family.</text>
</comment>
<gene>
    <name evidence="6" type="ORF">ODALV1_LOCUS9535</name>
</gene>
<accession>A0ABP1QBH2</accession>
<dbReference type="InterPro" id="IPR001345">
    <property type="entry name" value="PG/BPGM_mutase_AS"/>
</dbReference>
<organism evidence="6 7">
    <name type="scientific">Orchesella dallaii</name>
    <dbReference type="NCBI Taxonomy" id="48710"/>
    <lineage>
        <taxon>Eukaryota</taxon>
        <taxon>Metazoa</taxon>
        <taxon>Ecdysozoa</taxon>
        <taxon>Arthropoda</taxon>
        <taxon>Hexapoda</taxon>
        <taxon>Collembola</taxon>
        <taxon>Entomobryomorpha</taxon>
        <taxon>Entomobryoidea</taxon>
        <taxon>Orchesellidae</taxon>
        <taxon>Orchesellinae</taxon>
        <taxon>Orchesella</taxon>
    </lineage>
</organism>
<dbReference type="SUPFAM" id="SSF53254">
    <property type="entry name" value="Phosphoglycerate mutase-like"/>
    <property type="match status" value="1"/>
</dbReference>
<reference evidence="6 7" key="1">
    <citation type="submission" date="2024-08" db="EMBL/GenBank/DDBJ databases">
        <authorList>
            <person name="Cucini C."/>
            <person name="Frati F."/>
        </authorList>
    </citation>
    <scope>NUCLEOTIDE SEQUENCE [LARGE SCALE GENOMIC DNA]</scope>
</reference>
<dbReference type="CDD" id="cd07067">
    <property type="entry name" value="HP_PGM_like"/>
    <property type="match status" value="1"/>
</dbReference>
<comment type="catalytic activity">
    <reaction evidence="1">
        <text>beta-D-fructose 2,6-bisphosphate + H2O = beta-D-fructose 6-phosphate + phosphate</text>
        <dbReference type="Rhea" id="RHEA:17289"/>
        <dbReference type="ChEBI" id="CHEBI:15377"/>
        <dbReference type="ChEBI" id="CHEBI:43474"/>
        <dbReference type="ChEBI" id="CHEBI:57634"/>
        <dbReference type="ChEBI" id="CHEBI:58579"/>
        <dbReference type="EC" id="3.1.3.46"/>
    </reaction>
</comment>
<evidence type="ECO:0000256" key="1">
    <source>
        <dbReference type="ARBA" id="ARBA00000464"/>
    </source>
</evidence>
<evidence type="ECO:0000256" key="4">
    <source>
        <dbReference type="ARBA" id="ARBA00040907"/>
    </source>
</evidence>
<evidence type="ECO:0000256" key="5">
    <source>
        <dbReference type="ARBA" id="ARBA00042275"/>
    </source>
</evidence>
<dbReference type="Pfam" id="PF00300">
    <property type="entry name" value="His_Phos_1"/>
    <property type="match status" value="1"/>
</dbReference>
<proteinExistence type="inferred from homology"/>
<evidence type="ECO:0000313" key="6">
    <source>
        <dbReference type="EMBL" id="CAL8097068.1"/>
    </source>
</evidence>
<sequence>MSESAETIKTTIYLVRHGECKANLGDTHLPPDLDVLTEKGKLQAAAFGKHFHDVEFTRAYASTYPRAIDTATEILANLDGNGKPELKQDSRIREREMGIYENRPMFDLWDDLFAAAKTGTKLLDFEVEGGESVASLEERISSFIMELLESIQQSKKSETILIVSHGVIIMRMMFKLRAFSKDPTKLITLNSWDAKKIATAIKNTGYHLITVDVPKEGNGNKVLDIAKLHQSSHLETLSSGATAAKTPSKEYLRIAATFEELVNEQCITH</sequence>
<dbReference type="PANTHER" id="PTHR46517">
    <property type="entry name" value="FRUCTOSE-2,6-BISPHOSPHATASE TIGAR"/>
    <property type="match status" value="1"/>
</dbReference>
<dbReference type="PROSITE" id="PS00175">
    <property type="entry name" value="PG_MUTASE"/>
    <property type="match status" value="1"/>
</dbReference>
<comment type="caution">
    <text evidence="6">The sequence shown here is derived from an EMBL/GenBank/DDBJ whole genome shotgun (WGS) entry which is preliminary data.</text>
</comment>
<keyword evidence="7" id="KW-1185">Reference proteome</keyword>
<dbReference type="Gene3D" id="3.40.50.1240">
    <property type="entry name" value="Phosphoglycerate mutase-like"/>
    <property type="match status" value="1"/>
</dbReference>
<dbReference type="Proteomes" id="UP001642540">
    <property type="component" value="Unassembled WGS sequence"/>
</dbReference>
<name>A0ABP1QBH2_9HEXA</name>